<name>A0ACC2C8M5_DIPCM</name>
<evidence type="ECO:0000313" key="1">
    <source>
        <dbReference type="EMBL" id="KAJ7538378.1"/>
    </source>
</evidence>
<comment type="caution">
    <text evidence="1">The sequence shown here is derived from an EMBL/GenBank/DDBJ whole genome shotgun (WGS) entry which is preliminary data.</text>
</comment>
<accession>A0ACC2C8M5</accession>
<organism evidence="1 2">
    <name type="scientific">Diphasiastrum complanatum</name>
    <name type="common">Issler's clubmoss</name>
    <name type="synonym">Lycopodium complanatum</name>
    <dbReference type="NCBI Taxonomy" id="34168"/>
    <lineage>
        <taxon>Eukaryota</taxon>
        <taxon>Viridiplantae</taxon>
        <taxon>Streptophyta</taxon>
        <taxon>Embryophyta</taxon>
        <taxon>Tracheophyta</taxon>
        <taxon>Lycopodiopsida</taxon>
        <taxon>Lycopodiales</taxon>
        <taxon>Lycopodiaceae</taxon>
        <taxon>Lycopodioideae</taxon>
        <taxon>Diphasiastrum</taxon>
    </lineage>
</organism>
<proteinExistence type="predicted"/>
<reference evidence="2" key="1">
    <citation type="journal article" date="2024" name="Proc. Natl. Acad. Sci. U.S.A.">
        <title>Extraordinary preservation of gene collinearity over three hundred million years revealed in homosporous lycophytes.</title>
        <authorList>
            <person name="Li C."/>
            <person name="Wickell D."/>
            <person name="Kuo L.Y."/>
            <person name="Chen X."/>
            <person name="Nie B."/>
            <person name="Liao X."/>
            <person name="Peng D."/>
            <person name="Ji J."/>
            <person name="Jenkins J."/>
            <person name="Williams M."/>
            <person name="Shu S."/>
            <person name="Plott C."/>
            <person name="Barry K."/>
            <person name="Rajasekar S."/>
            <person name="Grimwood J."/>
            <person name="Han X."/>
            <person name="Sun S."/>
            <person name="Hou Z."/>
            <person name="He W."/>
            <person name="Dai G."/>
            <person name="Sun C."/>
            <person name="Schmutz J."/>
            <person name="Leebens-Mack J.H."/>
            <person name="Li F.W."/>
            <person name="Wang L."/>
        </authorList>
    </citation>
    <scope>NUCLEOTIDE SEQUENCE [LARGE SCALE GENOMIC DNA]</scope>
    <source>
        <strain evidence="2">cv. PW_Plant_1</strain>
    </source>
</reference>
<sequence length="264" mass="29699">MVVALKPGRFYGKSLPRPHIYTDIKFSSQRVDPPPSINDALIRWAGDAHWSMGGLSFKRSRMQGKIEGRIDRIRAEAEHDMGKAGASPQKDQKRSPRRTKKTFGFEAQAISYTKSRSPIDRLFLADEEARQAAKNLSPKVKSADRLKHRISKSGKLQGEASKDAKVPAKRPVKRALLVEDDTDSDDGLEDFLNEIGRPLRRSGRLRHTELGIGDTATEEHISSHEDENRSVQRKQQLDQKKPVATKKAKSLRRSSRVMKSPAKS</sequence>
<gene>
    <name evidence="1" type="ORF">O6H91_11G045700</name>
</gene>
<evidence type="ECO:0000313" key="2">
    <source>
        <dbReference type="Proteomes" id="UP001162992"/>
    </source>
</evidence>
<dbReference type="Proteomes" id="UP001162992">
    <property type="component" value="Chromosome 11"/>
</dbReference>
<dbReference type="EMBL" id="CM055102">
    <property type="protein sequence ID" value="KAJ7538378.1"/>
    <property type="molecule type" value="Genomic_DNA"/>
</dbReference>
<keyword evidence="2" id="KW-1185">Reference proteome</keyword>
<protein>
    <submittedName>
        <fullName evidence="1">Uncharacterized protein</fullName>
    </submittedName>
</protein>